<dbReference type="EMBL" id="JABMIG020000298">
    <property type="protein sequence ID" value="KAL3782059.1"/>
    <property type="molecule type" value="Genomic_DNA"/>
</dbReference>
<dbReference type="AlphaFoldDB" id="A0ABD3P2T0"/>
<evidence type="ECO:0000313" key="3">
    <source>
        <dbReference type="EMBL" id="KAL3782059.1"/>
    </source>
</evidence>
<accession>A0ABD3P2T0</accession>
<gene>
    <name evidence="3" type="ORF">HJC23_006287</name>
</gene>
<dbReference type="Proteomes" id="UP001516023">
    <property type="component" value="Unassembled WGS sequence"/>
</dbReference>
<feature type="transmembrane region" description="Helical" evidence="1">
    <location>
        <begin position="381"/>
        <end position="401"/>
    </location>
</feature>
<name>A0ABD3P2T0_9STRA</name>
<feature type="signal peptide" evidence="2">
    <location>
        <begin position="1"/>
        <end position="21"/>
    </location>
</feature>
<keyword evidence="1" id="KW-1133">Transmembrane helix</keyword>
<feature type="chain" id="PRO_5044813305" description="Nickel/cobalt efflux system" evidence="2">
    <location>
        <begin position="22"/>
        <end position="402"/>
    </location>
</feature>
<feature type="transmembrane region" description="Helical" evidence="1">
    <location>
        <begin position="71"/>
        <end position="88"/>
    </location>
</feature>
<evidence type="ECO:0000256" key="1">
    <source>
        <dbReference type="SAM" id="Phobius"/>
    </source>
</evidence>
<evidence type="ECO:0000313" key="4">
    <source>
        <dbReference type="Proteomes" id="UP001516023"/>
    </source>
</evidence>
<feature type="transmembrane region" description="Helical" evidence="1">
    <location>
        <begin position="172"/>
        <end position="194"/>
    </location>
</feature>
<keyword evidence="1" id="KW-0472">Membrane</keyword>
<organism evidence="3 4">
    <name type="scientific">Cyclotella cryptica</name>
    <dbReference type="NCBI Taxonomy" id="29204"/>
    <lineage>
        <taxon>Eukaryota</taxon>
        <taxon>Sar</taxon>
        <taxon>Stramenopiles</taxon>
        <taxon>Ochrophyta</taxon>
        <taxon>Bacillariophyta</taxon>
        <taxon>Coscinodiscophyceae</taxon>
        <taxon>Thalassiosirophycidae</taxon>
        <taxon>Stephanodiscales</taxon>
        <taxon>Stephanodiscaceae</taxon>
        <taxon>Cyclotella</taxon>
    </lineage>
</organism>
<proteinExistence type="predicted"/>
<protein>
    <recommendedName>
        <fullName evidence="5">Nickel/cobalt efflux system</fullName>
    </recommendedName>
</protein>
<dbReference type="PANTHER" id="PTHR33876:SF4">
    <property type="entry name" value="CHLOROPLAST PROTEIN FOR GROWTH AND FERTILITY 2"/>
    <property type="match status" value="1"/>
</dbReference>
<dbReference type="PANTHER" id="PTHR33876">
    <property type="entry name" value="UNNAMED PRODUCT"/>
    <property type="match status" value="1"/>
</dbReference>
<keyword evidence="1" id="KW-0812">Transmembrane</keyword>
<feature type="transmembrane region" description="Helical" evidence="1">
    <location>
        <begin position="259"/>
        <end position="282"/>
    </location>
</feature>
<reference evidence="3 4" key="1">
    <citation type="journal article" date="2020" name="G3 (Bethesda)">
        <title>Improved Reference Genome for Cyclotella cryptica CCMP332, a Model for Cell Wall Morphogenesis, Salinity Adaptation, and Lipid Production in Diatoms (Bacillariophyta).</title>
        <authorList>
            <person name="Roberts W.R."/>
            <person name="Downey K.M."/>
            <person name="Ruck E.C."/>
            <person name="Traller J.C."/>
            <person name="Alverson A.J."/>
        </authorList>
    </citation>
    <scope>NUCLEOTIDE SEQUENCE [LARGE SCALE GENOMIC DNA]</scope>
    <source>
        <strain evidence="3 4">CCMP332</strain>
    </source>
</reference>
<comment type="caution">
    <text evidence="3">The sequence shown here is derived from an EMBL/GenBank/DDBJ whole genome shotgun (WGS) entry which is preliminary data.</text>
</comment>
<sequence length="402" mass="42090">MHHCQWHIAAALTLGLPAAFSVTDSFGMHINVGNTQKKRPPFCKTYTPRKIEHDETKPISTTGQTSTTKKHGISVSSFIFIAILMVTLDPTSNAYTALAFSPSSSQSSLLPSKKYTSTKAVPCYSRHISHSASSITALNLSPLQTNTIASITTTKAITAFLTPPLLLSNLRVTLSALTATITGGIFAGSLHAIAGPDHLAALLPRCCGLPWYKAARVGAVWGMGHGVSATLLGMVGFALKRGVRLFGIGAGGGSEFDMLHHAGSFMELAIGVSLIVIGLVGIKEAREWTSEDTVTCAVNEEAQQGGGGVVKSLSAAASPVHPDSTVSPPSTAKSAVLFNGILHGFSWDGTMAAMTLATTVIGEGTRRASRKLDRPDLPKDLSVGSSFLALLVGVVWCVLALR</sequence>
<keyword evidence="4" id="KW-1185">Reference proteome</keyword>
<evidence type="ECO:0008006" key="5">
    <source>
        <dbReference type="Google" id="ProtNLM"/>
    </source>
</evidence>
<feature type="transmembrane region" description="Helical" evidence="1">
    <location>
        <begin position="219"/>
        <end position="239"/>
    </location>
</feature>
<dbReference type="InterPro" id="IPR052776">
    <property type="entry name" value="Chloro_ReproSupport/MetalTrans"/>
</dbReference>
<evidence type="ECO:0000256" key="2">
    <source>
        <dbReference type="SAM" id="SignalP"/>
    </source>
</evidence>
<keyword evidence="2" id="KW-0732">Signal</keyword>